<evidence type="ECO:0000256" key="1">
    <source>
        <dbReference type="ARBA" id="ARBA00004138"/>
    </source>
</evidence>
<feature type="domain" description="C2" evidence="6">
    <location>
        <begin position="146"/>
        <end position="274"/>
    </location>
</feature>
<sequence length="331" mass="37820">MTLRLKKLTITENGLKHTSSIDPMLFLSLEFFDFELQTTPLIQGPESVFEYSTVYDILISNLFIHYIETEGITIELFEVKGVAYDQKGAGIISLKKLLETETPAMISGKLRLFLPGSKETVMAQLEYQLEVPFSLIKALKAQKRRLTASSYLPLDSSIPSTLYNEIEILIHRCSNLQVLTKSKQLPSTYVAYQIYDLQPHLTQIQSKNANPVYNDSRAFTLPIGMALHRYLKTEELQIYVVEENSERANRGKELGSIILPLFPLARNQSIKGTFSLTTSDGQVSEATIDLSIYWKYAYTFNDENVEVEEPVSEYDIQIFDYCKVIKSFRFL</sequence>
<dbReference type="AlphaFoldDB" id="A0A914YXJ7"/>
<proteinExistence type="inferred from homology"/>
<evidence type="ECO:0000256" key="3">
    <source>
        <dbReference type="ARBA" id="ARBA00023054"/>
    </source>
</evidence>
<dbReference type="SUPFAM" id="SSF49562">
    <property type="entry name" value="C2 domain (Calcium/lipid-binding domain, CaLB)"/>
    <property type="match status" value="2"/>
</dbReference>
<organism evidence="7 8">
    <name type="scientific">Panagrolaimus superbus</name>
    <dbReference type="NCBI Taxonomy" id="310955"/>
    <lineage>
        <taxon>Eukaryota</taxon>
        <taxon>Metazoa</taxon>
        <taxon>Ecdysozoa</taxon>
        <taxon>Nematoda</taxon>
        <taxon>Chromadorea</taxon>
        <taxon>Rhabditida</taxon>
        <taxon>Tylenchina</taxon>
        <taxon>Panagrolaimomorpha</taxon>
        <taxon>Panagrolaimoidea</taxon>
        <taxon>Panagrolaimidae</taxon>
        <taxon>Panagrolaimus</taxon>
    </lineage>
</organism>
<protein>
    <submittedName>
        <fullName evidence="8">C2 domain-containing protein</fullName>
    </submittedName>
</protein>
<evidence type="ECO:0000256" key="4">
    <source>
        <dbReference type="ARBA" id="ARBA00023069"/>
    </source>
</evidence>
<reference evidence="8" key="1">
    <citation type="submission" date="2022-11" db="UniProtKB">
        <authorList>
            <consortium name="WormBaseParasite"/>
        </authorList>
    </citation>
    <scope>IDENTIFICATION</scope>
</reference>
<comment type="subcellular location">
    <subcellularLocation>
        <location evidence="1">Cell projection</location>
        <location evidence="1">Cilium</location>
    </subcellularLocation>
</comment>
<dbReference type="GO" id="GO:0005856">
    <property type="term" value="C:cytoskeleton"/>
    <property type="evidence" value="ECO:0007669"/>
    <property type="project" value="UniProtKB-ARBA"/>
</dbReference>
<evidence type="ECO:0000313" key="8">
    <source>
        <dbReference type="WBParaSite" id="PSU_v2.g5221.t1"/>
    </source>
</evidence>
<keyword evidence="3" id="KW-0175">Coiled coil</keyword>
<dbReference type="Gene3D" id="2.60.40.150">
    <property type="entry name" value="C2 domain"/>
    <property type="match status" value="2"/>
</dbReference>
<keyword evidence="5" id="KW-0966">Cell projection</keyword>
<dbReference type="GO" id="GO:1905515">
    <property type="term" value="P:non-motile cilium assembly"/>
    <property type="evidence" value="ECO:0007669"/>
    <property type="project" value="TreeGrafter"/>
</dbReference>
<dbReference type="WBParaSite" id="PSU_v2.g5221.t1">
    <property type="protein sequence ID" value="PSU_v2.g5221.t1"/>
    <property type="gene ID" value="PSU_v2.g5221"/>
</dbReference>
<dbReference type="GO" id="GO:0035869">
    <property type="term" value="C:ciliary transition zone"/>
    <property type="evidence" value="ECO:0007669"/>
    <property type="project" value="TreeGrafter"/>
</dbReference>
<comment type="similarity">
    <text evidence="2">Belongs to the RPGRIP1 family.</text>
</comment>
<dbReference type="InterPro" id="IPR000008">
    <property type="entry name" value="C2_dom"/>
</dbReference>
<dbReference type="PANTHER" id="PTHR14240:SF1">
    <property type="entry name" value="PROTEIN FANTOM-RELATED"/>
    <property type="match status" value="1"/>
</dbReference>
<dbReference type="InterPro" id="IPR031139">
    <property type="entry name" value="RPGRIP1_fam"/>
</dbReference>
<dbReference type="PANTHER" id="PTHR14240">
    <property type="entry name" value="RETINITIS PIGMENTOSA GTPASE REGULATOR-INTERACTING PROTEIN"/>
    <property type="match status" value="1"/>
</dbReference>
<dbReference type="Proteomes" id="UP000887577">
    <property type="component" value="Unplaced"/>
</dbReference>
<keyword evidence="4" id="KW-0969">Cilium</keyword>
<evidence type="ECO:0000256" key="2">
    <source>
        <dbReference type="ARBA" id="ARBA00006042"/>
    </source>
</evidence>
<accession>A0A914YXJ7</accession>
<keyword evidence="7" id="KW-1185">Reference proteome</keyword>
<dbReference type="Pfam" id="PF00168">
    <property type="entry name" value="C2"/>
    <property type="match status" value="1"/>
</dbReference>
<evidence type="ECO:0000259" key="6">
    <source>
        <dbReference type="PROSITE" id="PS50004"/>
    </source>
</evidence>
<dbReference type="InterPro" id="IPR021656">
    <property type="entry name" value="C2-C2_1"/>
</dbReference>
<evidence type="ECO:0000313" key="7">
    <source>
        <dbReference type="Proteomes" id="UP000887577"/>
    </source>
</evidence>
<dbReference type="InterPro" id="IPR035892">
    <property type="entry name" value="C2_domain_sf"/>
</dbReference>
<dbReference type="PROSITE" id="PS50004">
    <property type="entry name" value="C2"/>
    <property type="match status" value="1"/>
</dbReference>
<evidence type="ECO:0000256" key="5">
    <source>
        <dbReference type="ARBA" id="ARBA00023273"/>
    </source>
</evidence>
<name>A0A914YXJ7_9BILA</name>
<dbReference type="Pfam" id="PF11618">
    <property type="entry name" value="C2-C2_1"/>
    <property type="match status" value="1"/>
</dbReference>